<sequence length="718" mass="74526">MIRKIALLTLTAAMSSATAGTLPDSKPFTTPVSLNAPLGGLPLDAALDSIIRAAGLTPVMTGVPTTAVKLSFNKKPFKDVFTTLVNVYGGGSLDFKLLNNNMLVVAPAETIQKTTANLSAPVKATAGTSPVSVTDPVIIKLYAVQSDAAEVTAVLNTFFPDARVAALGKTVMVGASAATQKDIAALITSVDAAVKDKVAAAQPAPLPSTPVATAEPVKPVKPVRKFYPVVGNVDEVRRVIGAFYPDLTLTTIESTKQLIVELPEELIAPFEELLGKVNAQRSEPTTEAGETVLMTYTIMGDSKEILATLQRFMPGMEISLMEKTGALVARGTPDEQMKLLNLLTMINVPVSEERVERDPTAVQQQVFRLSNGKAADIVAAVTKILSASAAATAPSAATAAPSSQLPMPGAAPSLPTAAASTKLEMVADDRTNAIVAVGTRAQLNELETTIKYLDVPLPQVLLKVRVEQVKEGSSRDLGVEWKGSVGGLTLGLADGAVNLGYSPTGTLAPFDLGLKLNMLNSQGNSKTILNTTLMAQDNQKTKLNSGGSLMLPVLSSNAQGNSTSMKYESYDYGLGVELTPRIGANGNINLDLNTTIGNKPQAGPGGGVVFEKQDLTSKISLKPGESVVLGGLIQQDENASNKGVPFLSELPLVGNLFRTTNTSRSNSVLLFIITAEPVSGAAAAPAASAQSAATPAATPKTAAPSGNGTQSVTIPKRP</sequence>
<feature type="domain" description="Type II/III secretion system secretin-like" evidence="8">
    <location>
        <begin position="519"/>
        <end position="676"/>
    </location>
</feature>
<dbReference type="GO" id="GO:0015627">
    <property type="term" value="C:type II protein secretion system complex"/>
    <property type="evidence" value="ECO:0007669"/>
    <property type="project" value="TreeGrafter"/>
</dbReference>
<evidence type="ECO:0000256" key="1">
    <source>
        <dbReference type="ARBA" id="ARBA00004370"/>
    </source>
</evidence>
<dbReference type="EMBL" id="JAVDQK010000004">
    <property type="protein sequence ID" value="MDR6218489.1"/>
    <property type="molecule type" value="Genomic_DNA"/>
</dbReference>
<dbReference type="InterPro" id="IPR004845">
    <property type="entry name" value="T2SS_GspD_CS"/>
</dbReference>
<feature type="compositionally biased region" description="Low complexity" evidence="6">
    <location>
        <begin position="683"/>
        <end position="705"/>
    </location>
</feature>
<comment type="caution">
    <text evidence="10">The sequence shown here is derived from an EMBL/GenBank/DDBJ whole genome shotgun (WGS) entry which is preliminary data.</text>
</comment>
<dbReference type="Pfam" id="PF03958">
    <property type="entry name" value="Secretin_N"/>
    <property type="match status" value="1"/>
</dbReference>
<feature type="region of interest" description="Disordered" evidence="6">
    <location>
        <begin position="683"/>
        <end position="718"/>
    </location>
</feature>
<dbReference type="PROSITE" id="PS00875">
    <property type="entry name" value="T2SP_D"/>
    <property type="match status" value="1"/>
</dbReference>
<feature type="domain" description="NolW-like" evidence="9">
    <location>
        <begin position="365"/>
        <end position="459"/>
    </location>
</feature>
<dbReference type="AlphaFoldDB" id="A0AAE3XCN1"/>
<dbReference type="Gene3D" id="3.30.1370.120">
    <property type="match status" value="1"/>
</dbReference>
<evidence type="ECO:0000256" key="5">
    <source>
        <dbReference type="RuleBase" id="RU004004"/>
    </source>
</evidence>
<dbReference type="GO" id="GO:0009279">
    <property type="term" value="C:cell outer membrane"/>
    <property type="evidence" value="ECO:0007669"/>
    <property type="project" value="UniProtKB-SubCell"/>
</dbReference>
<dbReference type="PRINTS" id="PR00811">
    <property type="entry name" value="BCTERIALGSPD"/>
</dbReference>
<reference evidence="10" key="1">
    <citation type="submission" date="2023-07" db="EMBL/GenBank/DDBJ databases">
        <title>Sorghum-associated microbial communities from plants grown in Nebraska, USA.</title>
        <authorList>
            <person name="Schachtman D."/>
        </authorList>
    </citation>
    <scope>NUCLEOTIDE SEQUENCE</scope>
    <source>
        <strain evidence="10">BE330</strain>
    </source>
</reference>
<name>A0AAE3XCN1_9DEIO</name>
<gene>
    <name evidence="10" type="ORF">J2Y00_002052</name>
</gene>
<organism evidence="10 11">
    <name type="scientific">Deinococcus soli</name>
    <name type="common">ex Cha et al. 2016</name>
    <dbReference type="NCBI Taxonomy" id="1309411"/>
    <lineage>
        <taxon>Bacteria</taxon>
        <taxon>Thermotogati</taxon>
        <taxon>Deinococcota</taxon>
        <taxon>Deinococci</taxon>
        <taxon>Deinococcales</taxon>
        <taxon>Deinococcaceae</taxon>
        <taxon>Deinococcus</taxon>
    </lineage>
</organism>
<dbReference type="GO" id="GO:0009306">
    <property type="term" value="P:protein secretion"/>
    <property type="evidence" value="ECO:0007669"/>
    <property type="project" value="InterPro"/>
</dbReference>
<proteinExistence type="inferred from homology"/>
<keyword evidence="2 7" id="KW-0732">Signal</keyword>
<evidence type="ECO:0000313" key="11">
    <source>
        <dbReference type="Proteomes" id="UP001185331"/>
    </source>
</evidence>
<evidence type="ECO:0000256" key="4">
    <source>
        <dbReference type="RuleBase" id="RU004003"/>
    </source>
</evidence>
<feature type="compositionally biased region" description="Polar residues" evidence="6">
    <location>
        <begin position="706"/>
        <end position="718"/>
    </location>
</feature>
<dbReference type="PANTHER" id="PTHR30332:SF17">
    <property type="entry name" value="TYPE IV PILIATION SYSTEM PROTEIN DR_0774-RELATED"/>
    <property type="match status" value="1"/>
</dbReference>
<comment type="similarity">
    <text evidence="4">Belongs to the bacterial secretin family.</text>
</comment>
<dbReference type="InterPro" id="IPR001775">
    <property type="entry name" value="GspD/PilQ"/>
</dbReference>
<evidence type="ECO:0000313" key="10">
    <source>
        <dbReference type="EMBL" id="MDR6218489.1"/>
    </source>
</evidence>
<accession>A0AAE3XCN1</accession>
<dbReference type="PANTHER" id="PTHR30332">
    <property type="entry name" value="PROBABLE GENERAL SECRETION PATHWAY PROTEIN D"/>
    <property type="match status" value="1"/>
</dbReference>
<evidence type="ECO:0000259" key="8">
    <source>
        <dbReference type="Pfam" id="PF00263"/>
    </source>
</evidence>
<keyword evidence="3" id="KW-0472">Membrane</keyword>
<comment type="subcellular location">
    <subcellularLocation>
        <location evidence="5">Cell outer membrane</location>
    </subcellularLocation>
    <subcellularLocation>
        <location evidence="1">Membrane</location>
    </subcellularLocation>
</comment>
<dbReference type="InterPro" id="IPR005644">
    <property type="entry name" value="NolW-like"/>
</dbReference>
<dbReference type="Pfam" id="PF00263">
    <property type="entry name" value="Secretin"/>
    <property type="match status" value="1"/>
</dbReference>
<dbReference type="InterPro" id="IPR038591">
    <property type="entry name" value="NolW-like_sf"/>
</dbReference>
<dbReference type="Proteomes" id="UP001185331">
    <property type="component" value="Unassembled WGS sequence"/>
</dbReference>
<keyword evidence="5" id="KW-0813">Transport</keyword>
<dbReference type="InterPro" id="IPR050810">
    <property type="entry name" value="Bact_Secretion_Sys_Channel"/>
</dbReference>
<dbReference type="RefSeq" id="WP_309855021.1">
    <property type="nucleotide sequence ID" value="NZ_JAVDQJ010000005.1"/>
</dbReference>
<evidence type="ECO:0000256" key="3">
    <source>
        <dbReference type="ARBA" id="ARBA00023136"/>
    </source>
</evidence>
<feature type="chain" id="PRO_5042180987" evidence="7">
    <location>
        <begin position="20"/>
        <end position="718"/>
    </location>
</feature>
<feature type="signal peptide" evidence="7">
    <location>
        <begin position="1"/>
        <end position="19"/>
    </location>
</feature>
<evidence type="ECO:0000256" key="6">
    <source>
        <dbReference type="SAM" id="MobiDB-lite"/>
    </source>
</evidence>
<evidence type="ECO:0000256" key="7">
    <source>
        <dbReference type="SAM" id="SignalP"/>
    </source>
</evidence>
<protein>
    <submittedName>
        <fullName evidence="10">Type II secretory pathway component GspD/PulD (Secretin)</fullName>
    </submittedName>
</protein>
<dbReference type="InterPro" id="IPR004846">
    <property type="entry name" value="T2SS/T3SS_dom"/>
</dbReference>
<evidence type="ECO:0000259" key="9">
    <source>
        <dbReference type="Pfam" id="PF03958"/>
    </source>
</evidence>
<evidence type="ECO:0000256" key="2">
    <source>
        <dbReference type="ARBA" id="ARBA00022729"/>
    </source>
</evidence>